<dbReference type="PANTHER" id="PTHR23180:SF160">
    <property type="entry name" value="ADP-RIBOSYLATION FACTOR GTPASE-ACTIVATING PROTEIN EFFECTOR PROTEIN 1"/>
    <property type="match status" value="1"/>
</dbReference>
<dbReference type="CDD" id="cd08204">
    <property type="entry name" value="ArfGap"/>
    <property type="match status" value="1"/>
</dbReference>
<dbReference type="SUPFAM" id="SSF57863">
    <property type="entry name" value="ArfGap/RecO-like zinc finger"/>
    <property type="match status" value="1"/>
</dbReference>
<proteinExistence type="predicted"/>
<keyword evidence="2 4" id="KW-0863">Zinc-finger</keyword>
<dbReference type="InterPro" id="IPR038508">
    <property type="entry name" value="ArfGAP_dom_sf"/>
</dbReference>
<dbReference type="SUPFAM" id="SSF50729">
    <property type="entry name" value="PH domain-like"/>
    <property type="match status" value="1"/>
</dbReference>
<feature type="region of interest" description="Disordered" evidence="5">
    <location>
        <begin position="1"/>
        <end position="35"/>
    </location>
</feature>
<feature type="region of interest" description="Disordered" evidence="5">
    <location>
        <begin position="51"/>
        <end position="89"/>
    </location>
</feature>
<dbReference type="Proteomes" id="UP001476247">
    <property type="component" value="Unassembled WGS sequence"/>
</dbReference>
<dbReference type="PRINTS" id="PR00405">
    <property type="entry name" value="REVINTRACTNG"/>
</dbReference>
<accession>A0ABP9YB43</accession>
<dbReference type="SMART" id="SM00105">
    <property type="entry name" value="ArfGap"/>
    <property type="match status" value="1"/>
</dbReference>
<evidence type="ECO:0000256" key="2">
    <source>
        <dbReference type="ARBA" id="ARBA00022771"/>
    </source>
</evidence>
<gene>
    <name evidence="7" type="ORF">HPULCUR_009657</name>
</gene>
<dbReference type="InterPro" id="IPR027267">
    <property type="entry name" value="AH/BAR_dom_sf"/>
</dbReference>
<feature type="domain" description="Arf-GAP" evidence="6">
    <location>
        <begin position="512"/>
        <end position="644"/>
    </location>
</feature>
<name>A0ABP9YB43_9FUNG</name>
<dbReference type="Gene3D" id="2.30.29.30">
    <property type="entry name" value="Pleckstrin-homology domain (PH domain)/Phosphotyrosine-binding domain (PTB)"/>
    <property type="match status" value="1"/>
</dbReference>
<evidence type="ECO:0000256" key="3">
    <source>
        <dbReference type="ARBA" id="ARBA00022833"/>
    </source>
</evidence>
<dbReference type="InterPro" id="IPR001164">
    <property type="entry name" value="ArfGAP_dom"/>
</dbReference>
<dbReference type="Gene3D" id="1.20.1270.60">
    <property type="entry name" value="Arfaptin homology (AH) domain/BAR domain"/>
    <property type="match status" value="1"/>
</dbReference>
<keyword evidence="1" id="KW-0479">Metal-binding</keyword>
<reference evidence="7 8" key="1">
    <citation type="submission" date="2024-04" db="EMBL/GenBank/DDBJ databases">
        <title>genome sequences of Mucor flavus KT1a and Helicostylum pulchrum KT1b strains isolation_sourced from the surface of a dry-aged beef.</title>
        <authorList>
            <person name="Toyotome T."/>
            <person name="Hosono M."/>
            <person name="Torimaru M."/>
            <person name="Fukuda K."/>
            <person name="Mikami N."/>
        </authorList>
    </citation>
    <scope>NUCLEOTIDE SEQUENCE [LARGE SCALE GENOMIC DNA]</scope>
    <source>
        <strain evidence="7 8">KT1b</strain>
    </source>
</reference>
<evidence type="ECO:0000313" key="8">
    <source>
        <dbReference type="Proteomes" id="UP001476247"/>
    </source>
</evidence>
<dbReference type="Pfam" id="PF16746">
    <property type="entry name" value="BAR_3"/>
    <property type="match status" value="1"/>
</dbReference>
<comment type="caution">
    <text evidence="7">The sequence shown here is derived from an EMBL/GenBank/DDBJ whole genome shotgun (WGS) entry which is preliminary data.</text>
</comment>
<organism evidence="7 8">
    <name type="scientific">Helicostylum pulchrum</name>
    <dbReference type="NCBI Taxonomy" id="562976"/>
    <lineage>
        <taxon>Eukaryota</taxon>
        <taxon>Fungi</taxon>
        <taxon>Fungi incertae sedis</taxon>
        <taxon>Mucoromycota</taxon>
        <taxon>Mucoromycotina</taxon>
        <taxon>Mucoromycetes</taxon>
        <taxon>Mucorales</taxon>
        <taxon>Mucorineae</taxon>
        <taxon>Mucoraceae</taxon>
        <taxon>Helicostylum</taxon>
    </lineage>
</organism>
<dbReference type="PANTHER" id="PTHR23180">
    <property type="entry name" value="CENTAURIN/ARF"/>
    <property type="match status" value="1"/>
</dbReference>
<dbReference type="InterPro" id="IPR037278">
    <property type="entry name" value="ARFGAP/RecO"/>
</dbReference>
<dbReference type="Gene3D" id="1.10.220.150">
    <property type="entry name" value="Arf GTPase activating protein"/>
    <property type="match status" value="1"/>
</dbReference>
<evidence type="ECO:0000256" key="5">
    <source>
        <dbReference type="SAM" id="MobiDB-lite"/>
    </source>
</evidence>
<dbReference type="InterPro" id="IPR045258">
    <property type="entry name" value="ACAP1/2/3-like"/>
</dbReference>
<feature type="compositionally biased region" description="Low complexity" evidence="5">
    <location>
        <begin position="1"/>
        <end position="15"/>
    </location>
</feature>
<sequence>MSEDSSSSDTVTRSLSQEEEMPLSPLRDSVLCNQPTSLTPSVLTAMFEGPYSENEESLDTESRSLSQEEEMSPPLPLSPLRDSDLCNQPTSLTPSVLTTPYLEDGPIFRATLFRLECRTSTLRTNVKQIIDTLTKCLEARHRITGADKSYLYALRDTPCVEPLMSHFLNNASKIRDKKRKQLYQSSAQLYEFLKAVYDCDIKVAEKKRKQFGKESDDYYASLNGYLKAANKINQKADKKQNQRKSSFECARFNYYAYLIDLHERKEADILLQVTNHAMEVFNFHESVTQQRLGLNVLLGFVTENSSTQELAATERTNKYRELTAIWQSYIDDDTTQGDIVPVTAVRDQTLGVEKEGFLFATAKLSKGKISSSTTLHHEGQLQEYSKWKEDMGLHLEPINLTCARVREAPECQRRFCFEVITPHIRRIYQATSQAEVQSWIGTIRNSNESLLNSMTPSTSTPQNNERQSTNMIQQSLLAEGSELLASASPSPRLSALSSIRQQTLNNDNGDDNRLLSILRHDKSNHYCADCGLKDPDWCSLNLGVLLCLECCGIHRSLGQDISETLSLTLDFAVYRPELIELLISTGNAQSNLVWSSQYEPSNTADTTLLARPRSTDCHATKLAFAQAKYISRFFVKNTTEDADELLFEAIDRDNIQMALYALAVGADVNSYRLNFSSSPRTSLFSGPSSGTRPIKSFRSSSMKTYTVRYALHYSLLHGRYLDSEDATARSEKDYPIIFPMAEFLLQNGADTGITDTLTGYTLAELINMGSVVDDQAKAYINLRNMDC</sequence>
<dbReference type="InterPro" id="IPR011993">
    <property type="entry name" value="PH-like_dom_sf"/>
</dbReference>
<evidence type="ECO:0000256" key="1">
    <source>
        <dbReference type="ARBA" id="ARBA00022723"/>
    </source>
</evidence>
<keyword evidence="8" id="KW-1185">Reference proteome</keyword>
<evidence type="ECO:0000259" key="6">
    <source>
        <dbReference type="PROSITE" id="PS50115"/>
    </source>
</evidence>
<keyword evidence="3" id="KW-0862">Zinc</keyword>
<dbReference type="Pfam" id="PF01412">
    <property type="entry name" value="ArfGap"/>
    <property type="match status" value="1"/>
</dbReference>
<dbReference type="EMBL" id="BAABUJ010000033">
    <property type="protein sequence ID" value="GAA5804171.1"/>
    <property type="molecule type" value="Genomic_DNA"/>
</dbReference>
<dbReference type="InterPro" id="IPR004148">
    <property type="entry name" value="BAR_dom"/>
</dbReference>
<evidence type="ECO:0000313" key="7">
    <source>
        <dbReference type="EMBL" id="GAA5804171.1"/>
    </source>
</evidence>
<evidence type="ECO:0000256" key="4">
    <source>
        <dbReference type="PROSITE-ProRule" id="PRU00288"/>
    </source>
</evidence>
<dbReference type="PROSITE" id="PS50115">
    <property type="entry name" value="ARFGAP"/>
    <property type="match status" value="1"/>
</dbReference>
<dbReference type="SUPFAM" id="SSF103657">
    <property type="entry name" value="BAR/IMD domain-like"/>
    <property type="match status" value="1"/>
</dbReference>
<protein>
    <recommendedName>
        <fullName evidence="6">Arf-GAP domain-containing protein</fullName>
    </recommendedName>
</protein>